<comment type="caution">
    <text evidence="4">The sequence shown here is derived from an EMBL/GenBank/DDBJ whole genome shotgun (WGS) entry which is preliminary data.</text>
</comment>
<dbReference type="GO" id="GO:0016705">
    <property type="term" value="F:oxidoreductase activity, acting on paired donors, with incorporation or reduction of molecular oxygen"/>
    <property type="evidence" value="ECO:0007669"/>
    <property type="project" value="InterPro"/>
</dbReference>
<gene>
    <name evidence="4" type="ORF">B0T14DRAFT_600775</name>
</gene>
<dbReference type="PROSITE" id="PS51257">
    <property type="entry name" value="PROKAR_LIPOPROTEIN"/>
    <property type="match status" value="1"/>
</dbReference>
<evidence type="ECO:0000256" key="3">
    <source>
        <dbReference type="ARBA" id="ARBA00023004"/>
    </source>
</evidence>
<dbReference type="GO" id="GO:0004497">
    <property type="term" value="F:monooxygenase activity"/>
    <property type="evidence" value="ECO:0007669"/>
    <property type="project" value="InterPro"/>
</dbReference>
<proteinExistence type="predicted"/>
<keyword evidence="2" id="KW-0479">Metal-binding</keyword>
<evidence type="ECO:0000256" key="2">
    <source>
        <dbReference type="ARBA" id="ARBA00022723"/>
    </source>
</evidence>
<evidence type="ECO:0000256" key="1">
    <source>
        <dbReference type="ARBA" id="ARBA00022617"/>
    </source>
</evidence>
<keyword evidence="1" id="KW-0349">Heme</keyword>
<dbReference type="InterPro" id="IPR001128">
    <property type="entry name" value="Cyt_P450"/>
</dbReference>
<keyword evidence="3" id="KW-0408">Iron</keyword>
<dbReference type="PANTHER" id="PTHR24305">
    <property type="entry name" value="CYTOCHROME P450"/>
    <property type="match status" value="1"/>
</dbReference>
<dbReference type="GO" id="GO:0020037">
    <property type="term" value="F:heme binding"/>
    <property type="evidence" value="ECO:0007669"/>
    <property type="project" value="InterPro"/>
</dbReference>
<evidence type="ECO:0000313" key="5">
    <source>
        <dbReference type="Proteomes" id="UP001175000"/>
    </source>
</evidence>
<dbReference type="PANTHER" id="PTHR24305:SF168">
    <property type="entry name" value="P450, PUTATIVE (EUROFUNG)-RELATED"/>
    <property type="match status" value="1"/>
</dbReference>
<organism evidence="4 5">
    <name type="scientific">Immersiella caudata</name>
    <dbReference type="NCBI Taxonomy" id="314043"/>
    <lineage>
        <taxon>Eukaryota</taxon>
        <taxon>Fungi</taxon>
        <taxon>Dikarya</taxon>
        <taxon>Ascomycota</taxon>
        <taxon>Pezizomycotina</taxon>
        <taxon>Sordariomycetes</taxon>
        <taxon>Sordariomycetidae</taxon>
        <taxon>Sordariales</taxon>
        <taxon>Lasiosphaeriaceae</taxon>
        <taxon>Immersiella</taxon>
    </lineage>
</organism>
<dbReference type="Gene3D" id="1.10.630.10">
    <property type="entry name" value="Cytochrome P450"/>
    <property type="match status" value="1"/>
</dbReference>
<evidence type="ECO:0000313" key="4">
    <source>
        <dbReference type="EMBL" id="KAK0627596.1"/>
    </source>
</evidence>
<accession>A0AA39X5N1</accession>
<keyword evidence="5" id="KW-1185">Reference proteome</keyword>
<sequence>MEVKIHFQSVVGSDEPSWVGVDSVILLAVIATLACLAREVYTWGFHLRGVPGPFWNTFTSNWTLFRKGFNGTLYDWEQQVNEKYGRIVRIGPNHVLTDDPEILKRVGGPRSAYTKSDWFAISTRFLAGAESTLTLGRYGQKDIHTSRRSLFASTYSGRDNNSPSVEDALNTQIAELVHAIDTKYAYTAPGLCNPCPFGVIGQYFTLDLTAAIIWSEPFGFLKQESDIGNYFQTLERFLPVRAALGSLSFLPLINPILEKFITPSPKDKVGLGHLEGIAQKKADARVKEIESGSKDVNSDMLTALITKGLRGKDLYGELVASSESPGAMLRIALALLVVTPTAYARLNAEIANASLSTPVTDAEARSMPYLQAVLRETIRLYPVPAEMYKQVPPGGDTVGGYFLPGGTWIGHNFRAMMRRKDIWGEDADFFRPERWIEAAKEGEGERFKMLCGVVDHGFGSGRFLCIGKSVGMMILGKTVVELLRHFDFAAANPERPITIDVYNLYLLRDQMVLVARKGKRDVKE</sequence>
<dbReference type="Pfam" id="PF00067">
    <property type="entry name" value="p450"/>
    <property type="match status" value="1"/>
</dbReference>
<dbReference type="SUPFAM" id="SSF48264">
    <property type="entry name" value="Cytochrome P450"/>
    <property type="match status" value="1"/>
</dbReference>
<dbReference type="InterPro" id="IPR050121">
    <property type="entry name" value="Cytochrome_P450_monoxygenase"/>
</dbReference>
<dbReference type="AlphaFoldDB" id="A0AA39X5N1"/>
<dbReference type="GO" id="GO:0005506">
    <property type="term" value="F:iron ion binding"/>
    <property type="evidence" value="ECO:0007669"/>
    <property type="project" value="InterPro"/>
</dbReference>
<dbReference type="InterPro" id="IPR036396">
    <property type="entry name" value="Cyt_P450_sf"/>
</dbReference>
<dbReference type="EMBL" id="JAULSU010000002">
    <property type="protein sequence ID" value="KAK0627596.1"/>
    <property type="molecule type" value="Genomic_DNA"/>
</dbReference>
<dbReference type="Proteomes" id="UP001175000">
    <property type="component" value="Unassembled WGS sequence"/>
</dbReference>
<name>A0AA39X5N1_9PEZI</name>
<protein>
    <submittedName>
        <fullName evidence="4">Cytochrome P450</fullName>
    </submittedName>
</protein>
<reference evidence="4" key="1">
    <citation type="submission" date="2023-06" db="EMBL/GenBank/DDBJ databases">
        <title>Genome-scale phylogeny and comparative genomics of the fungal order Sordariales.</title>
        <authorList>
            <consortium name="Lawrence Berkeley National Laboratory"/>
            <person name="Hensen N."/>
            <person name="Bonometti L."/>
            <person name="Westerberg I."/>
            <person name="Brannstrom I.O."/>
            <person name="Guillou S."/>
            <person name="Cros-Aarteil S."/>
            <person name="Calhoun S."/>
            <person name="Haridas S."/>
            <person name="Kuo A."/>
            <person name="Mondo S."/>
            <person name="Pangilinan J."/>
            <person name="Riley R."/>
            <person name="Labutti K."/>
            <person name="Andreopoulos B."/>
            <person name="Lipzen A."/>
            <person name="Chen C."/>
            <person name="Yanf M."/>
            <person name="Daum C."/>
            <person name="Ng V."/>
            <person name="Clum A."/>
            <person name="Steindorff A."/>
            <person name="Ohm R."/>
            <person name="Martin F."/>
            <person name="Silar P."/>
            <person name="Natvig D."/>
            <person name="Lalanne C."/>
            <person name="Gautier V."/>
            <person name="Ament-Velasquez S.L."/>
            <person name="Kruys A."/>
            <person name="Hutchinson M.I."/>
            <person name="Powell A.J."/>
            <person name="Barry K."/>
            <person name="Miller A.N."/>
            <person name="Grigoriev I.V."/>
            <person name="Debuchy R."/>
            <person name="Gladieux P."/>
            <person name="Thoren M.H."/>
            <person name="Johannesson H."/>
        </authorList>
    </citation>
    <scope>NUCLEOTIDE SEQUENCE</scope>
    <source>
        <strain evidence="4">CBS 606.72</strain>
    </source>
</reference>